<dbReference type="InterPro" id="IPR039331">
    <property type="entry name" value="PAPs-like"/>
</dbReference>
<dbReference type="Gene3D" id="3.60.21.10">
    <property type="match status" value="1"/>
</dbReference>
<sequence length="568" mass="63149">MDGAFRVNPYLQNPSAESMTITWFTTTSDPGELEVRGPGLRGGAEFTTQPTHETALTYTEAELTQEIAGLEPGSWLHEGENYKHTVDVTGLLPGKHYTYRVRAGDATYRAHFTTAPSADRWNKVRFVALSDSETEPRGRVQRREWAPGALADGSRSRPSVEPGSLWDETFGTTVLSGVRTLRYMLTEDEGYRENLKVISERDPDFVMMPGDLVQGGGYQPAWDEFFRHNAGESGSGLSYRPILPAIGNWENFGALNGGYGTPDDRSPVVRGREKYHTYFDSPDNGTAAHRDNYYRVDYGPVTVITLDSSNGEPDDAPGNYPDDAKATGQEYRGPGSDTQNNYTRAEYEAAGGTDLADFNRGSVQWQWAEEQLADAREQGRIVFVQFHHSAYSSGEHGLPMYHELTSGQGGTPMRQYHELFEAYGVTAVLSGHSEMFERSFVDSDGDGVGVQYYDVGVAGDGLRGDRRNGASLNDPLLKYNPYSQWTADQSEPERWESVDGVLQLVEGGKHYGHLEVDVERLRDGARVTLTPVYVFPVLNTDYELERTERREYGDAVTLELDADGRVRG</sequence>
<evidence type="ECO:0000256" key="2">
    <source>
        <dbReference type="SAM" id="MobiDB-lite"/>
    </source>
</evidence>
<evidence type="ECO:0000259" key="4">
    <source>
        <dbReference type="Pfam" id="PF16656"/>
    </source>
</evidence>
<dbReference type="InterPro" id="IPR015914">
    <property type="entry name" value="PAPs_N"/>
</dbReference>
<dbReference type="Pfam" id="PF16656">
    <property type="entry name" value="Pur_ac_phosph_N"/>
    <property type="match status" value="1"/>
</dbReference>
<feature type="domain" description="Calcineurin-like phosphoesterase" evidence="3">
    <location>
        <begin position="194"/>
        <end position="433"/>
    </location>
</feature>
<accession>A0A6L9SBA7</accession>
<dbReference type="GO" id="GO:0003993">
    <property type="term" value="F:acid phosphatase activity"/>
    <property type="evidence" value="ECO:0007669"/>
    <property type="project" value="InterPro"/>
</dbReference>
<dbReference type="PANTHER" id="PTHR22953:SF153">
    <property type="entry name" value="PURPLE ACID PHOSPHATASE"/>
    <property type="match status" value="1"/>
</dbReference>
<dbReference type="SUPFAM" id="SSF56300">
    <property type="entry name" value="Metallo-dependent phosphatases"/>
    <property type="match status" value="1"/>
</dbReference>
<organism evidence="5 6">
    <name type="scientific">Phytoactinopolyspora halotolerans</name>
    <dbReference type="NCBI Taxonomy" id="1981512"/>
    <lineage>
        <taxon>Bacteria</taxon>
        <taxon>Bacillati</taxon>
        <taxon>Actinomycetota</taxon>
        <taxon>Actinomycetes</taxon>
        <taxon>Jiangellales</taxon>
        <taxon>Jiangellaceae</taxon>
        <taxon>Phytoactinopolyspora</taxon>
    </lineage>
</organism>
<dbReference type="InterPro" id="IPR029052">
    <property type="entry name" value="Metallo-depent_PP-like"/>
</dbReference>
<dbReference type="GO" id="GO:0046872">
    <property type="term" value="F:metal ion binding"/>
    <property type="evidence" value="ECO:0007669"/>
    <property type="project" value="InterPro"/>
</dbReference>
<keyword evidence="1" id="KW-0732">Signal</keyword>
<name>A0A6L9SBA7_9ACTN</name>
<evidence type="ECO:0000313" key="6">
    <source>
        <dbReference type="Proteomes" id="UP000475214"/>
    </source>
</evidence>
<proteinExistence type="predicted"/>
<feature type="region of interest" description="Disordered" evidence="2">
    <location>
        <begin position="308"/>
        <end position="340"/>
    </location>
</feature>
<reference evidence="5 6" key="1">
    <citation type="submission" date="2020-02" db="EMBL/GenBank/DDBJ databases">
        <authorList>
            <person name="Li X.-J."/>
            <person name="Han X.-M."/>
        </authorList>
    </citation>
    <scope>NUCLEOTIDE SEQUENCE [LARGE SCALE GENOMIC DNA]</scope>
    <source>
        <strain evidence="5 6">CCTCC AB 2017055</strain>
    </source>
</reference>
<dbReference type="SUPFAM" id="SSF49363">
    <property type="entry name" value="Purple acid phosphatase, N-terminal domain"/>
    <property type="match status" value="1"/>
</dbReference>
<dbReference type="InterPro" id="IPR004843">
    <property type="entry name" value="Calcineurin-like_PHP"/>
</dbReference>
<evidence type="ECO:0000313" key="5">
    <source>
        <dbReference type="EMBL" id="NEE01290.1"/>
    </source>
</evidence>
<dbReference type="AlphaFoldDB" id="A0A6L9SBA7"/>
<dbReference type="InterPro" id="IPR008963">
    <property type="entry name" value="Purple_acid_Pase-like_N"/>
</dbReference>
<evidence type="ECO:0000259" key="3">
    <source>
        <dbReference type="Pfam" id="PF00149"/>
    </source>
</evidence>
<dbReference type="EMBL" id="JAAGOA010000009">
    <property type="protein sequence ID" value="NEE01290.1"/>
    <property type="molecule type" value="Genomic_DNA"/>
</dbReference>
<feature type="domain" description="Purple acid phosphatase N-terminal" evidence="4">
    <location>
        <begin position="7"/>
        <end position="114"/>
    </location>
</feature>
<gene>
    <name evidence="5" type="ORF">G1H10_14035</name>
</gene>
<dbReference type="Proteomes" id="UP000475214">
    <property type="component" value="Unassembled WGS sequence"/>
</dbReference>
<dbReference type="PANTHER" id="PTHR22953">
    <property type="entry name" value="ACID PHOSPHATASE RELATED"/>
    <property type="match status" value="1"/>
</dbReference>
<protein>
    <submittedName>
        <fullName evidence="5">Metallophosphoesterase family protein</fullName>
    </submittedName>
</protein>
<comment type="caution">
    <text evidence="5">The sequence shown here is derived from an EMBL/GenBank/DDBJ whole genome shotgun (WGS) entry which is preliminary data.</text>
</comment>
<keyword evidence="6" id="KW-1185">Reference proteome</keyword>
<dbReference type="Gene3D" id="2.60.40.380">
    <property type="entry name" value="Purple acid phosphatase-like, N-terminal"/>
    <property type="match status" value="1"/>
</dbReference>
<evidence type="ECO:0000256" key="1">
    <source>
        <dbReference type="ARBA" id="ARBA00022729"/>
    </source>
</evidence>
<dbReference type="Pfam" id="PF00149">
    <property type="entry name" value="Metallophos"/>
    <property type="match status" value="1"/>
</dbReference>